<accession>A3IME3</accession>
<sequence length="154" mass="17504">MNCVSVAKAAYLLGISRQRVQQLLYAQRIEGAFKEGRRWQIPLYNGKMPKIIPGKRGPKGTWRKRPQEATTYIHVNQQLIRDNLKKTEKEPVICIKQGSKVKYCHQVNILDGLCQIIYDPYNPKPCGATVWVEIDPTIMQVIASSNPLVTHAFG</sequence>
<dbReference type="OrthoDB" id="517841at2"/>
<organism evidence="1 2">
    <name type="scientific">Crocosphaera chwakensis CCY0110</name>
    <dbReference type="NCBI Taxonomy" id="391612"/>
    <lineage>
        <taxon>Bacteria</taxon>
        <taxon>Bacillati</taxon>
        <taxon>Cyanobacteriota</taxon>
        <taxon>Cyanophyceae</taxon>
        <taxon>Oscillatoriophycideae</taxon>
        <taxon>Chroococcales</taxon>
        <taxon>Aphanothecaceae</taxon>
        <taxon>Crocosphaera</taxon>
        <taxon>Crocosphaera chwakensis</taxon>
    </lineage>
</organism>
<comment type="caution">
    <text evidence="1">The sequence shown here is derived from an EMBL/GenBank/DDBJ whole genome shotgun (WGS) entry which is preliminary data.</text>
</comment>
<gene>
    <name evidence="1" type="ORF">CY0110_28174</name>
</gene>
<dbReference type="eggNOG" id="ENOG5034033">
    <property type="taxonomic scope" value="Bacteria"/>
</dbReference>
<evidence type="ECO:0008006" key="3">
    <source>
        <dbReference type="Google" id="ProtNLM"/>
    </source>
</evidence>
<keyword evidence="2" id="KW-1185">Reference proteome</keyword>
<dbReference type="Proteomes" id="UP000003781">
    <property type="component" value="Unassembled WGS sequence"/>
</dbReference>
<evidence type="ECO:0000313" key="1">
    <source>
        <dbReference type="EMBL" id="EAZ92312.1"/>
    </source>
</evidence>
<reference evidence="1 2" key="1">
    <citation type="submission" date="2007-03" db="EMBL/GenBank/DDBJ databases">
        <authorList>
            <person name="Stal L."/>
            <person name="Ferriera S."/>
            <person name="Johnson J."/>
            <person name="Kravitz S."/>
            <person name="Beeson K."/>
            <person name="Sutton G."/>
            <person name="Rogers Y.-H."/>
            <person name="Friedman R."/>
            <person name="Frazier M."/>
            <person name="Venter J.C."/>
        </authorList>
    </citation>
    <scope>NUCLEOTIDE SEQUENCE [LARGE SCALE GENOMIC DNA]</scope>
    <source>
        <strain evidence="1 2">CCY0110</strain>
    </source>
</reference>
<evidence type="ECO:0000313" key="2">
    <source>
        <dbReference type="Proteomes" id="UP000003781"/>
    </source>
</evidence>
<dbReference type="EMBL" id="AAXW01000007">
    <property type="protein sequence ID" value="EAZ92312.1"/>
    <property type="molecule type" value="Genomic_DNA"/>
</dbReference>
<name>A3IME3_9CHRO</name>
<protein>
    <recommendedName>
        <fullName evidence="3">Helix-turn-helix domain-containing protein</fullName>
    </recommendedName>
</protein>
<dbReference type="AlphaFoldDB" id="A3IME3"/>
<dbReference type="RefSeq" id="WP_008274525.1">
    <property type="nucleotide sequence ID" value="NZ_AAXW01000007.1"/>
</dbReference>
<proteinExistence type="predicted"/>